<organism evidence="2 3">
    <name type="scientific">Phyllotreta striolata</name>
    <name type="common">Striped flea beetle</name>
    <name type="synonym">Crioceris striolata</name>
    <dbReference type="NCBI Taxonomy" id="444603"/>
    <lineage>
        <taxon>Eukaryota</taxon>
        <taxon>Metazoa</taxon>
        <taxon>Ecdysozoa</taxon>
        <taxon>Arthropoda</taxon>
        <taxon>Hexapoda</taxon>
        <taxon>Insecta</taxon>
        <taxon>Pterygota</taxon>
        <taxon>Neoptera</taxon>
        <taxon>Endopterygota</taxon>
        <taxon>Coleoptera</taxon>
        <taxon>Polyphaga</taxon>
        <taxon>Cucujiformia</taxon>
        <taxon>Chrysomeloidea</taxon>
        <taxon>Chrysomelidae</taxon>
        <taxon>Galerucinae</taxon>
        <taxon>Alticini</taxon>
        <taxon>Phyllotreta</taxon>
    </lineage>
</organism>
<evidence type="ECO:0000313" key="2">
    <source>
        <dbReference type="EMBL" id="CAG9859418.1"/>
    </source>
</evidence>
<protein>
    <submittedName>
        <fullName evidence="2">Uncharacterized protein</fullName>
    </submittedName>
</protein>
<keyword evidence="1" id="KW-0732">Signal</keyword>
<feature type="signal peptide" evidence="1">
    <location>
        <begin position="1"/>
        <end position="20"/>
    </location>
</feature>
<dbReference type="AlphaFoldDB" id="A0A9N9TIU0"/>
<dbReference type="EMBL" id="OU900095">
    <property type="protein sequence ID" value="CAG9859418.1"/>
    <property type="molecule type" value="Genomic_DNA"/>
</dbReference>
<name>A0A9N9TIU0_PHYSR</name>
<evidence type="ECO:0000313" key="3">
    <source>
        <dbReference type="Proteomes" id="UP001153712"/>
    </source>
</evidence>
<sequence length="241" mass="27282">MVTLLEVLLSFCICCTLVNPYSIGVVDRLIQLVDKAQGFNLLAPENNHDKDFTRGLFAVNEFDRGRDPPFLIEPPGFNYTIENRLGQWILYSHSSFDYEKDPRSYVIRVGFGYGEWKILKLLIQNIDDEPPALVCPDNITMVENLSYDVNNSSAICWLSDPDGFLNQTTFKLTGTYSDNFEMKLPVKYDEFAQTTEAIITKKAFESDGDVYLTIQAKDGAGHSTVPKAKIDVKIKIIKDTK</sequence>
<feature type="chain" id="PRO_5040482662" evidence="1">
    <location>
        <begin position="21"/>
        <end position="241"/>
    </location>
</feature>
<proteinExistence type="predicted"/>
<keyword evidence="3" id="KW-1185">Reference proteome</keyword>
<evidence type="ECO:0000256" key="1">
    <source>
        <dbReference type="SAM" id="SignalP"/>
    </source>
</evidence>
<accession>A0A9N9TIU0</accession>
<dbReference type="Proteomes" id="UP001153712">
    <property type="component" value="Chromosome 2"/>
</dbReference>
<gene>
    <name evidence="2" type="ORF">PHYEVI_LOCUS5792</name>
</gene>
<dbReference type="OrthoDB" id="6774123at2759"/>
<reference evidence="2" key="1">
    <citation type="submission" date="2022-01" db="EMBL/GenBank/DDBJ databases">
        <authorList>
            <person name="King R."/>
        </authorList>
    </citation>
    <scope>NUCLEOTIDE SEQUENCE</scope>
</reference>